<keyword evidence="3" id="KW-1185">Reference proteome</keyword>
<dbReference type="EMBL" id="LFZO01000317">
    <property type="protein sequence ID" value="KXT09651.1"/>
    <property type="molecule type" value="Genomic_DNA"/>
</dbReference>
<sequence length="263" mass="29613">MEDFEGLAESCRDGRGSVVWYSLIRALNDDEYGGPLSTVVTEGVEQRMMAQVLRAAMRRETRDQGITTAFSSIVNLNRYTAGWRCLRSRDLPVRDRRRHYKIRKTPQGTRRNLATTPEASRPSYPGPAATADATSPRDFGKHRKTSSYDCRTISRMIQYLIFDFEFVDLKELPRSSSLPPPRSPALQPLHRATELADLARYPWAPTAAPAAAGNQERPKTPRIARASLRLLWLRSDGRRIARSGIAQLDSPLAAHSLIFATFQ</sequence>
<dbReference type="Proteomes" id="UP000073492">
    <property type="component" value="Unassembled WGS sequence"/>
</dbReference>
<evidence type="ECO:0000313" key="3">
    <source>
        <dbReference type="Proteomes" id="UP000073492"/>
    </source>
</evidence>
<reference evidence="2 3" key="1">
    <citation type="submission" date="2015-07" db="EMBL/GenBank/DDBJ databases">
        <title>Comparative genomics of the Sigatoka disease complex on banana suggests a link between parallel evolutionary changes in Pseudocercospora fijiensis and Pseudocercospora eumusae and increased virulence on the banana host.</title>
        <authorList>
            <person name="Chang T.-C."/>
            <person name="Salvucci A."/>
            <person name="Crous P.W."/>
            <person name="Stergiopoulos I."/>
        </authorList>
    </citation>
    <scope>NUCLEOTIDE SEQUENCE [LARGE SCALE GENOMIC DNA]</scope>
    <source>
        <strain evidence="2 3">CBS 116634</strain>
    </source>
</reference>
<accession>A0A139I4J7</accession>
<organism evidence="2 3">
    <name type="scientific">Pseudocercospora musae</name>
    <dbReference type="NCBI Taxonomy" id="113226"/>
    <lineage>
        <taxon>Eukaryota</taxon>
        <taxon>Fungi</taxon>
        <taxon>Dikarya</taxon>
        <taxon>Ascomycota</taxon>
        <taxon>Pezizomycotina</taxon>
        <taxon>Dothideomycetes</taxon>
        <taxon>Dothideomycetidae</taxon>
        <taxon>Mycosphaerellales</taxon>
        <taxon>Mycosphaerellaceae</taxon>
        <taxon>Pseudocercospora</taxon>
    </lineage>
</organism>
<gene>
    <name evidence="2" type="ORF">AC579_3012</name>
</gene>
<evidence type="ECO:0000313" key="2">
    <source>
        <dbReference type="EMBL" id="KXT09651.1"/>
    </source>
</evidence>
<dbReference type="AlphaFoldDB" id="A0A139I4J7"/>
<comment type="caution">
    <text evidence="2">The sequence shown here is derived from an EMBL/GenBank/DDBJ whole genome shotgun (WGS) entry which is preliminary data.</text>
</comment>
<name>A0A139I4J7_9PEZI</name>
<feature type="region of interest" description="Disordered" evidence="1">
    <location>
        <begin position="103"/>
        <end position="145"/>
    </location>
</feature>
<protein>
    <submittedName>
        <fullName evidence="2">Uncharacterized protein</fullName>
    </submittedName>
</protein>
<feature type="compositionally biased region" description="Polar residues" evidence="1">
    <location>
        <begin position="106"/>
        <end position="118"/>
    </location>
</feature>
<evidence type="ECO:0000256" key="1">
    <source>
        <dbReference type="SAM" id="MobiDB-lite"/>
    </source>
</evidence>
<proteinExistence type="predicted"/>